<evidence type="ECO:0000313" key="3">
    <source>
        <dbReference type="EMBL" id="MDW4823568.1"/>
    </source>
</evidence>
<keyword evidence="5" id="KW-1185">Reference proteome</keyword>
<evidence type="ECO:0000313" key="5">
    <source>
        <dbReference type="Proteomes" id="UP001271263"/>
    </source>
</evidence>
<feature type="domain" description="YchJ-like middle NTF2-like" evidence="1">
    <location>
        <begin position="36"/>
        <end position="131"/>
    </location>
</feature>
<dbReference type="AlphaFoldDB" id="A0AAW8NL73"/>
<gene>
    <name evidence="2" type="ORF">OS133_09960</name>
    <name evidence="3" type="ORF">OS134_05755</name>
</gene>
<dbReference type="Pfam" id="PF02810">
    <property type="entry name" value="SEC-C"/>
    <property type="match status" value="1"/>
</dbReference>
<dbReference type="EMBL" id="JAPMLD010000002">
    <property type="protein sequence ID" value="MDW4823568.1"/>
    <property type="molecule type" value="Genomic_DNA"/>
</dbReference>
<dbReference type="InterPro" id="IPR048469">
    <property type="entry name" value="YchJ-like_M"/>
</dbReference>
<dbReference type="InterPro" id="IPR004027">
    <property type="entry name" value="SEC_C_motif"/>
</dbReference>
<evidence type="ECO:0000313" key="2">
    <source>
        <dbReference type="EMBL" id="MDR8523997.1"/>
    </source>
</evidence>
<dbReference type="SUPFAM" id="SSF103642">
    <property type="entry name" value="Sec-C motif"/>
    <property type="match status" value="1"/>
</dbReference>
<dbReference type="Gene3D" id="3.10.450.50">
    <property type="match status" value="1"/>
</dbReference>
<reference evidence="2" key="2">
    <citation type="submission" date="2022-11" db="EMBL/GenBank/DDBJ databases">
        <title>Prophages regulate Shewanella fidelis motility and biofilm formation: implications for gut colonization dynamics in Ciona robusta.</title>
        <authorList>
            <person name="Natarajan O."/>
            <person name="Gibboney S.L."/>
            <person name="Young M.N."/>
            <person name="Lim S.J."/>
            <person name="Pluta N."/>
            <person name="Atkinson C.G.F."/>
            <person name="Leigh B.A."/>
            <person name="Liberti A."/>
            <person name="Kees E."/>
            <person name="Breitbart M."/>
            <person name="Gralnick J."/>
            <person name="Dishaw L.J."/>
        </authorList>
    </citation>
    <scope>NUCLEOTIDE SEQUENCE</scope>
    <source>
        <strain evidence="2">3313</strain>
    </source>
</reference>
<dbReference type="Proteomes" id="UP001271263">
    <property type="component" value="Unassembled WGS sequence"/>
</dbReference>
<sequence>MKNLNINPQSTCPCCSEQPYQDCCLVFHGKSQLPDTPEQLMRSRFCAFYLGLNSYLIDTHHPDFLNGLTEADLAQEPLPDWLSLDVIASEQQGNSGYVTFQAWYKLDGQLDAIHEHSSFEKLAGRWLYTEGKQRAAILPKRNDACVCRSGKKFKQCCWR</sequence>
<dbReference type="PANTHER" id="PTHR33747:SF1">
    <property type="entry name" value="ADENYLATE CYCLASE-ASSOCIATED CAP C-TERMINAL DOMAIN-CONTAINING PROTEIN"/>
    <property type="match status" value="1"/>
</dbReference>
<organism evidence="2 4">
    <name type="scientific">Shewanella fidelis</name>
    <dbReference type="NCBI Taxonomy" id="173509"/>
    <lineage>
        <taxon>Bacteria</taxon>
        <taxon>Pseudomonadati</taxon>
        <taxon>Pseudomonadota</taxon>
        <taxon>Gammaproteobacteria</taxon>
        <taxon>Alteromonadales</taxon>
        <taxon>Shewanellaceae</taxon>
        <taxon>Shewanella</taxon>
    </lineage>
</organism>
<comment type="caution">
    <text evidence="2">The sequence shown here is derived from an EMBL/GenBank/DDBJ whole genome shotgun (WGS) entry which is preliminary data.</text>
</comment>
<evidence type="ECO:0000259" key="1">
    <source>
        <dbReference type="Pfam" id="PF17775"/>
    </source>
</evidence>
<reference evidence="3 5" key="1">
    <citation type="journal article" date="2022" name="bioRxiv">
        <title>Prophages regulate Shewanella fidelis 3313 motility and biofilm formation: implications for gut colonization dynamics in Ciona robusta.</title>
        <authorList>
            <person name="Natarajan O."/>
            <person name="Gibboney S.L."/>
            <person name="Young M.N."/>
            <person name="Lim S.J."/>
            <person name="Pluta N."/>
            <person name="Atkinson C.G."/>
            <person name="Leigh B.A."/>
            <person name="Liberti A."/>
            <person name="Kees E.D."/>
            <person name="Breitbart M."/>
            <person name="Gralnick J.A."/>
            <person name="Dishaw L.J."/>
        </authorList>
    </citation>
    <scope>NUCLEOTIDE SEQUENCE [LARGE SCALE GENOMIC DNA]</scope>
    <source>
        <strain evidence="3 5">JG4066</strain>
    </source>
</reference>
<accession>A0AAW8NL73</accession>
<protein>
    <submittedName>
        <fullName evidence="2">YchJ family metal-binding protein</fullName>
    </submittedName>
</protein>
<dbReference type="Proteomes" id="UP001259340">
    <property type="component" value="Unassembled WGS sequence"/>
</dbReference>
<dbReference type="SUPFAM" id="SSF54427">
    <property type="entry name" value="NTF2-like"/>
    <property type="match status" value="1"/>
</dbReference>
<name>A0AAW8NL73_9GAMM</name>
<dbReference type="Pfam" id="PF17775">
    <property type="entry name" value="YchJ_M-like"/>
    <property type="match status" value="1"/>
</dbReference>
<evidence type="ECO:0000313" key="4">
    <source>
        <dbReference type="Proteomes" id="UP001259340"/>
    </source>
</evidence>
<proteinExistence type="predicted"/>
<dbReference type="InterPro" id="IPR032710">
    <property type="entry name" value="NTF2-like_dom_sf"/>
</dbReference>
<dbReference type="PANTHER" id="PTHR33747">
    <property type="entry name" value="UPF0225 PROTEIN SCO1677"/>
    <property type="match status" value="1"/>
</dbReference>
<dbReference type="RefSeq" id="WP_310654776.1">
    <property type="nucleotide sequence ID" value="NZ_JAPMLA010000001.1"/>
</dbReference>
<dbReference type="EMBL" id="JAPMLE010000001">
    <property type="protein sequence ID" value="MDR8523997.1"/>
    <property type="molecule type" value="Genomic_DNA"/>
</dbReference>